<feature type="non-terminal residue" evidence="1">
    <location>
        <position position="1"/>
    </location>
</feature>
<dbReference type="AlphaFoldDB" id="X1I6Z9"/>
<name>X1I6Z9_9ZZZZ</name>
<comment type="caution">
    <text evidence="1">The sequence shown here is derived from an EMBL/GenBank/DDBJ whole genome shotgun (WGS) entry which is preliminary data.</text>
</comment>
<sequence length="155" mass="17379">YTHSQWTVGKTLAHNHNKARLFALENGYDYLFFLESDIIPPPRALVLLLENKADIVSGIVAERISKIGKNVLQVYTQGYSGVKELVRAGKPFVLEEANTGRACLFVGRRAFEHPFLESDGSYGIQMREKGFKIMVDPRVACSHVDRDGAIMEPIL</sequence>
<accession>X1I6Z9</accession>
<organism evidence="1">
    <name type="scientific">marine sediment metagenome</name>
    <dbReference type="NCBI Taxonomy" id="412755"/>
    <lineage>
        <taxon>unclassified sequences</taxon>
        <taxon>metagenomes</taxon>
        <taxon>ecological metagenomes</taxon>
    </lineage>
</organism>
<proteinExistence type="predicted"/>
<dbReference type="EMBL" id="BARU01040481">
    <property type="protein sequence ID" value="GAH78176.1"/>
    <property type="molecule type" value="Genomic_DNA"/>
</dbReference>
<dbReference type="SUPFAM" id="SSF53448">
    <property type="entry name" value="Nucleotide-diphospho-sugar transferases"/>
    <property type="match status" value="1"/>
</dbReference>
<gene>
    <name evidence="1" type="ORF">S03H2_62576</name>
</gene>
<reference evidence="1" key="1">
    <citation type="journal article" date="2014" name="Front. Microbiol.">
        <title>High frequency of phylogenetically diverse reductive dehalogenase-homologous genes in deep subseafloor sedimentary metagenomes.</title>
        <authorList>
            <person name="Kawai M."/>
            <person name="Futagami T."/>
            <person name="Toyoda A."/>
            <person name="Takaki Y."/>
            <person name="Nishi S."/>
            <person name="Hori S."/>
            <person name="Arai W."/>
            <person name="Tsubouchi T."/>
            <person name="Morono Y."/>
            <person name="Uchiyama I."/>
            <person name="Ito T."/>
            <person name="Fujiyama A."/>
            <person name="Inagaki F."/>
            <person name="Takami H."/>
        </authorList>
    </citation>
    <scope>NUCLEOTIDE SEQUENCE</scope>
    <source>
        <strain evidence="1">Expedition CK06-06</strain>
    </source>
</reference>
<evidence type="ECO:0008006" key="2">
    <source>
        <dbReference type="Google" id="ProtNLM"/>
    </source>
</evidence>
<protein>
    <recommendedName>
        <fullName evidence="2">Glycosyltransferase 2-like domain-containing protein</fullName>
    </recommendedName>
</protein>
<evidence type="ECO:0000313" key="1">
    <source>
        <dbReference type="EMBL" id="GAH78176.1"/>
    </source>
</evidence>
<dbReference type="InterPro" id="IPR029044">
    <property type="entry name" value="Nucleotide-diphossugar_trans"/>
</dbReference>